<dbReference type="InterPro" id="IPR047136">
    <property type="entry name" value="PurB_bact"/>
</dbReference>
<protein>
    <recommendedName>
        <fullName evidence="5">Adenylosuccinate lyase</fullName>
        <ecNumber evidence="5">4.3.2.2</ecNumber>
    </recommendedName>
</protein>
<evidence type="ECO:0000259" key="6">
    <source>
        <dbReference type="Pfam" id="PF00206"/>
    </source>
</evidence>
<keyword evidence="9" id="KW-1185">Reference proteome</keyword>
<dbReference type="EMBL" id="JADRCR010000007">
    <property type="protein sequence ID" value="MBK5144692.1"/>
    <property type="molecule type" value="Genomic_DNA"/>
</dbReference>
<comment type="caution">
    <text evidence="8">The sequence shown here is derived from an EMBL/GenBank/DDBJ whole genome shotgun (WGS) entry which is preliminary data.</text>
</comment>
<dbReference type="EC" id="4.3.2.2" evidence="5"/>
<name>A0ABS1ISN1_9GAMM</name>
<comment type="pathway">
    <text evidence="2">Purine metabolism; AMP biosynthesis via de novo pathway; AMP from IMP: step 2/2.</text>
</comment>
<sequence>MELSSLTAVSPIDGRYGDKVSSLRSIFSEFGLLKFRVTVEVRWLQKLAGCAQIKEVPAFSKEANDYLDKIVANFSESDALRIKTIERTTNHDVKAVEYFLKEKVAAIPELQAISEFIHFACTSEDINNLSHALMLSTARQTVLLPAWREIIDAIKSLAAQYRNIPLLSRTHGQPATPSTIGKEFANVAYRMERQYKQLGQIEILGKINGAVGNYNAHMVAYPEVNWHQFSESFVTSLGITWNPYTTQIEPHDYIAELFDCIARFNTILLDFDRDIWGYIALNHFKQKTIAGEIGSSTMPHKVNPIDFENSEGNLGLANAVLGHLAAKLPVSRWQRDLTDSTVLRNLGVGIGYAMIAYQSTMKGISKLEVNESNLQNELDHNWEVLAEPIQTVMRRYGIEKPYEKLKELTRGKRVTAEDMQVFIDKLELPEDEKVRLKTMTPANYIGYAVNMVDELK</sequence>
<reference evidence="8 9" key="1">
    <citation type="submission" date="2020-11" db="EMBL/GenBank/DDBJ databases">
        <title>Insectihabitans protaetiae gen. nov. sp. nov. and Insectihabitans allomyrinae sp. nov., isolated from larvae of Protaetia brevitarsis seulensis and Allomyrina dichotoma, respectively.</title>
        <authorList>
            <person name="Lee S.D."/>
            <person name="Byeon Y.-S."/>
            <person name="Kim S.-M."/>
            <person name="Yang H.L."/>
            <person name="Kim I.S."/>
        </authorList>
    </citation>
    <scope>NUCLEOTIDE SEQUENCE [LARGE SCALE GENOMIC DNA]</scope>
    <source>
        <strain evidence="8 9">BWR-B9</strain>
    </source>
</reference>
<evidence type="ECO:0000256" key="5">
    <source>
        <dbReference type="NCBIfam" id="TIGR00928"/>
    </source>
</evidence>
<dbReference type="NCBIfam" id="NF006764">
    <property type="entry name" value="PRK09285.1"/>
    <property type="match status" value="1"/>
</dbReference>
<dbReference type="Pfam" id="PF00206">
    <property type="entry name" value="Lyase_1"/>
    <property type="match status" value="1"/>
</dbReference>
<comment type="function">
    <text evidence="4">Catalyzes two reactions in de novo purine nucleotide biosynthesis. Catalyzes the breakdown of 5-aminoimidazole- (N-succinylocarboxamide) ribotide (SAICAR or 2-[5-amino-1-(5-phospho-beta-D-ribosyl)imidazole-4-carboxamido]succinate) to 5-aminoimidazole-4-carboxamide ribotide (AICAR or 5-amino-1-(5-phospho-beta-D-ribosyl)imidazole-4-carboxamide) and fumarate, and of adenylosuccinate (ADS or N(6)-(1,2-dicarboxyethyl)-AMP) to adenosine monophosphate (AMP) and fumarate.</text>
</comment>
<dbReference type="InterPro" id="IPR004769">
    <property type="entry name" value="Pur_lyase"/>
</dbReference>
<dbReference type="InterPro" id="IPR020557">
    <property type="entry name" value="Fumarate_lyase_CS"/>
</dbReference>
<evidence type="ECO:0000313" key="8">
    <source>
        <dbReference type="EMBL" id="MBK5144692.1"/>
    </source>
</evidence>
<dbReference type="Proteomes" id="UP001296921">
    <property type="component" value="Unassembled WGS sequence"/>
</dbReference>
<evidence type="ECO:0000256" key="4">
    <source>
        <dbReference type="ARBA" id="ARBA00025012"/>
    </source>
</evidence>
<evidence type="ECO:0000256" key="1">
    <source>
        <dbReference type="ARBA" id="ARBA00004706"/>
    </source>
</evidence>
<evidence type="ECO:0000259" key="7">
    <source>
        <dbReference type="Pfam" id="PF08328"/>
    </source>
</evidence>
<organism evidence="8 9">
    <name type="scientific">Limnobaculum allomyrinae</name>
    <dbReference type="NCBI Taxonomy" id="2791986"/>
    <lineage>
        <taxon>Bacteria</taxon>
        <taxon>Pseudomonadati</taxon>
        <taxon>Pseudomonadota</taxon>
        <taxon>Gammaproteobacteria</taxon>
        <taxon>Enterobacterales</taxon>
        <taxon>Budviciaceae</taxon>
        <taxon>Limnobaculum</taxon>
    </lineage>
</organism>
<dbReference type="PROSITE" id="PS00163">
    <property type="entry name" value="FUMARATE_LYASES"/>
    <property type="match status" value="1"/>
</dbReference>
<evidence type="ECO:0000313" key="9">
    <source>
        <dbReference type="Proteomes" id="UP001296921"/>
    </source>
</evidence>
<dbReference type="PANTHER" id="PTHR43411:SF1">
    <property type="entry name" value="ADENYLOSUCCINATE LYASE"/>
    <property type="match status" value="1"/>
</dbReference>
<comment type="pathway">
    <text evidence="1">Purine metabolism; IMP biosynthesis via de novo pathway; 5-amino-1-(5-phospho-D-ribosyl)imidazole-4-carboxamide from 5-amino-1-(5-phospho-D-ribosyl)imidazole-4-carboxylate: step 2/2.</text>
</comment>
<proteinExistence type="predicted"/>
<dbReference type="Pfam" id="PF08328">
    <property type="entry name" value="ASL_C"/>
    <property type="match status" value="1"/>
</dbReference>
<dbReference type="CDD" id="cd01598">
    <property type="entry name" value="PurB"/>
    <property type="match status" value="1"/>
</dbReference>
<dbReference type="PANTHER" id="PTHR43411">
    <property type="entry name" value="ADENYLOSUCCINATE LYASE"/>
    <property type="match status" value="1"/>
</dbReference>
<dbReference type="GO" id="GO:0016829">
    <property type="term" value="F:lyase activity"/>
    <property type="evidence" value="ECO:0007669"/>
    <property type="project" value="UniProtKB-KW"/>
</dbReference>
<dbReference type="InterPro" id="IPR022761">
    <property type="entry name" value="Fumarate_lyase_N"/>
</dbReference>
<feature type="domain" description="Adenylosuccinate lyase PurB C-terminal" evidence="7">
    <location>
        <begin position="331"/>
        <end position="445"/>
    </location>
</feature>
<dbReference type="InterPro" id="IPR013539">
    <property type="entry name" value="PurB_C"/>
</dbReference>
<evidence type="ECO:0000256" key="3">
    <source>
        <dbReference type="ARBA" id="ARBA00023239"/>
    </source>
</evidence>
<gene>
    <name evidence="8" type="primary">purB</name>
    <name evidence="8" type="ORF">I2494_13375</name>
</gene>
<dbReference type="RefSeq" id="WP_218467269.1">
    <property type="nucleotide sequence ID" value="NZ_JADRCR010000007.1"/>
</dbReference>
<evidence type="ECO:0000256" key="2">
    <source>
        <dbReference type="ARBA" id="ARBA00004734"/>
    </source>
</evidence>
<feature type="domain" description="Fumarate lyase N-terminal" evidence="6">
    <location>
        <begin position="14"/>
        <end position="312"/>
    </location>
</feature>
<dbReference type="NCBIfam" id="TIGR00928">
    <property type="entry name" value="purB"/>
    <property type="match status" value="1"/>
</dbReference>
<accession>A0ABS1ISN1</accession>
<keyword evidence="3 8" id="KW-0456">Lyase</keyword>